<accession>A0AAE0YPC8</accession>
<proteinExistence type="predicted"/>
<protein>
    <submittedName>
        <fullName evidence="1">Uncharacterized protein</fullName>
    </submittedName>
</protein>
<comment type="caution">
    <text evidence="1">The sequence shown here is derived from an EMBL/GenBank/DDBJ whole genome shotgun (WGS) entry which is preliminary data.</text>
</comment>
<dbReference type="EMBL" id="JAWDGP010005712">
    <property type="protein sequence ID" value="KAK3753472.1"/>
    <property type="molecule type" value="Genomic_DNA"/>
</dbReference>
<gene>
    <name evidence="1" type="ORF">RRG08_056363</name>
</gene>
<name>A0AAE0YPC8_9GAST</name>
<reference evidence="1" key="1">
    <citation type="journal article" date="2023" name="G3 (Bethesda)">
        <title>A reference genome for the long-term kleptoplast-retaining sea slug Elysia crispata morphotype clarki.</title>
        <authorList>
            <person name="Eastman K.E."/>
            <person name="Pendleton A.L."/>
            <person name="Shaikh M.A."/>
            <person name="Suttiyut T."/>
            <person name="Ogas R."/>
            <person name="Tomko P."/>
            <person name="Gavelis G."/>
            <person name="Widhalm J.R."/>
            <person name="Wisecaver J.H."/>
        </authorList>
    </citation>
    <scope>NUCLEOTIDE SEQUENCE</scope>
    <source>
        <strain evidence="1">ECLA1</strain>
    </source>
</reference>
<sequence>MLSHHMLVFDLQEIKGSLVNFQFILRPGHKFRTLHNQALFFSLNTGLDDFNQTIFTSFCNCQGLDFATVDLVERGGPVRNVYWRIIWRRPQASPGSRCGTVRGAPDLHPSFSCGHQLL</sequence>
<organism evidence="1 2">
    <name type="scientific">Elysia crispata</name>
    <name type="common">lettuce slug</name>
    <dbReference type="NCBI Taxonomy" id="231223"/>
    <lineage>
        <taxon>Eukaryota</taxon>
        <taxon>Metazoa</taxon>
        <taxon>Spiralia</taxon>
        <taxon>Lophotrochozoa</taxon>
        <taxon>Mollusca</taxon>
        <taxon>Gastropoda</taxon>
        <taxon>Heterobranchia</taxon>
        <taxon>Euthyneura</taxon>
        <taxon>Panpulmonata</taxon>
        <taxon>Sacoglossa</taxon>
        <taxon>Placobranchoidea</taxon>
        <taxon>Plakobranchidae</taxon>
        <taxon>Elysia</taxon>
    </lineage>
</organism>
<keyword evidence="2" id="KW-1185">Reference proteome</keyword>
<dbReference type="Proteomes" id="UP001283361">
    <property type="component" value="Unassembled WGS sequence"/>
</dbReference>
<evidence type="ECO:0000313" key="2">
    <source>
        <dbReference type="Proteomes" id="UP001283361"/>
    </source>
</evidence>
<dbReference type="AlphaFoldDB" id="A0AAE0YPC8"/>
<evidence type="ECO:0000313" key="1">
    <source>
        <dbReference type="EMBL" id="KAK3753472.1"/>
    </source>
</evidence>